<dbReference type="GO" id="GO:0005506">
    <property type="term" value="F:iron ion binding"/>
    <property type="evidence" value="ECO:0007669"/>
    <property type="project" value="InterPro"/>
</dbReference>
<keyword evidence="2" id="KW-0560">Oxidoreductase</keyword>
<dbReference type="PROSITE" id="PS00086">
    <property type="entry name" value="CYTOCHROME_P450"/>
    <property type="match status" value="1"/>
</dbReference>
<evidence type="ECO:0000256" key="1">
    <source>
        <dbReference type="ARBA" id="ARBA00010617"/>
    </source>
</evidence>
<protein>
    <recommendedName>
        <fullName evidence="5">Cytochrome P450</fullName>
    </recommendedName>
</protein>
<dbReference type="PRINTS" id="PR00359">
    <property type="entry name" value="BP450"/>
</dbReference>
<comment type="caution">
    <text evidence="3">The sequence shown here is derived from an EMBL/GenBank/DDBJ whole genome shotgun (WGS) entry which is preliminary data.</text>
</comment>
<dbReference type="PANTHER" id="PTHR46696">
    <property type="entry name" value="P450, PUTATIVE (EUROFUNG)-RELATED"/>
    <property type="match status" value="1"/>
</dbReference>
<dbReference type="SUPFAM" id="SSF48264">
    <property type="entry name" value="Cytochrome P450"/>
    <property type="match status" value="1"/>
</dbReference>
<gene>
    <name evidence="3" type="ORF">Aglo03_06920</name>
</gene>
<dbReference type="InterPro" id="IPR002397">
    <property type="entry name" value="Cyt_P450_B"/>
</dbReference>
<comment type="similarity">
    <text evidence="1 2">Belongs to the cytochrome P450 family.</text>
</comment>
<evidence type="ECO:0008006" key="5">
    <source>
        <dbReference type="Google" id="ProtNLM"/>
    </source>
</evidence>
<evidence type="ECO:0000256" key="2">
    <source>
        <dbReference type="RuleBase" id="RU000461"/>
    </source>
</evidence>
<name>A0A9W6QGX8_9PSEU</name>
<organism evidence="3 4">
    <name type="scientific">Actinokineospora globicatena</name>
    <dbReference type="NCBI Taxonomy" id="103729"/>
    <lineage>
        <taxon>Bacteria</taxon>
        <taxon>Bacillati</taxon>
        <taxon>Actinomycetota</taxon>
        <taxon>Actinomycetes</taxon>
        <taxon>Pseudonocardiales</taxon>
        <taxon>Pseudonocardiaceae</taxon>
        <taxon>Actinokineospora</taxon>
    </lineage>
</organism>
<keyword evidence="4" id="KW-1185">Reference proteome</keyword>
<dbReference type="Pfam" id="PF00067">
    <property type="entry name" value="p450"/>
    <property type="match status" value="1"/>
</dbReference>
<dbReference type="InterPro" id="IPR001128">
    <property type="entry name" value="Cyt_P450"/>
</dbReference>
<dbReference type="RefSeq" id="WP_285607413.1">
    <property type="nucleotide sequence ID" value="NZ_BSSD01000001.1"/>
</dbReference>
<dbReference type="PANTHER" id="PTHR46696:SF1">
    <property type="entry name" value="CYTOCHROME P450 YJIB-RELATED"/>
    <property type="match status" value="1"/>
</dbReference>
<evidence type="ECO:0000313" key="4">
    <source>
        <dbReference type="Proteomes" id="UP001165042"/>
    </source>
</evidence>
<dbReference type="Gene3D" id="1.10.630.10">
    <property type="entry name" value="Cytochrome P450"/>
    <property type="match status" value="2"/>
</dbReference>
<dbReference type="EMBL" id="BSSD01000001">
    <property type="protein sequence ID" value="GLW89876.1"/>
    <property type="molecule type" value="Genomic_DNA"/>
</dbReference>
<keyword evidence="2" id="KW-0503">Monooxygenase</keyword>
<dbReference type="GO" id="GO:0016705">
    <property type="term" value="F:oxidoreductase activity, acting on paired donors, with incorporation or reduction of molecular oxygen"/>
    <property type="evidence" value="ECO:0007669"/>
    <property type="project" value="InterPro"/>
</dbReference>
<dbReference type="GO" id="GO:0020037">
    <property type="term" value="F:heme binding"/>
    <property type="evidence" value="ECO:0007669"/>
    <property type="project" value="InterPro"/>
</dbReference>
<proteinExistence type="inferred from homology"/>
<accession>A0A9W6QGX8</accession>
<evidence type="ECO:0000313" key="3">
    <source>
        <dbReference type="EMBL" id="GLW89876.1"/>
    </source>
</evidence>
<dbReference type="InterPro" id="IPR017972">
    <property type="entry name" value="Cyt_P450_CS"/>
</dbReference>
<sequence>MTATSPLFRPYTAKQPNPWPELAADRARCPVAHNTELDAVQVTSYAGVKEALRNHAAFSSTYSNLWPLDAPLPEYKQVLGAADPPRHTRQRKLLVRALSASRVATMRPFSETLANQLVDDILAAGPRFDLITDYARKISEAHVAELLGIPDEDRPSFAHMATLIDRHTDALVDEGLRYDGPVLGLWRRCLAPAQVQDIDVAETSKLFVAVAAANHDPVQFDDPDTFRLDRHDASTHLTFGAGIHLCVGMNLARLELTTAVATLYRRLPDLHLTAGGTEQVPGPLIRSWRHIDMEYDRTPFHPATN</sequence>
<keyword evidence="2" id="KW-0349">Heme</keyword>
<keyword evidence="2" id="KW-0479">Metal-binding</keyword>
<dbReference type="AlphaFoldDB" id="A0A9W6QGX8"/>
<reference evidence="3" key="1">
    <citation type="submission" date="2023-02" db="EMBL/GenBank/DDBJ databases">
        <title>Actinokineospora globicatena NBRC 15670.</title>
        <authorList>
            <person name="Ichikawa N."/>
            <person name="Sato H."/>
            <person name="Tonouchi N."/>
        </authorList>
    </citation>
    <scope>NUCLEOTIDE SEQUENCE</scope>
    <source>
        <strain evidence="3">NBRC 15670</strain>
    </source>
</reference>
<keyword evidence="2" id="KW-0408">Iron</keyword>
<dbReference type="Proteomes" id="UP001165042">
    <property type="component" value="Unassembled WGS sequence"/>
</dbReference>
<dbReference type="InterPro" id="IPR036396">
    <property type="entry name" value="Cyt_P450_sf"/>
</dbReference>
<dbReference type="GO" id="GO:0004497">
    <property type="term" value="F:monooxygenase activity"/>
    <property type="evidence" value="ECO:0007669"/>
    <property type="project" value="UniProtKB-KW"/>
</dbReference>